<sequence length="177" mass="19647">MAVMSESTIQLLGRNFLRTLRKADLCPHYGPVLERSWMVIDDAVVLTGWYESYHGDRAKFPATTDYEIAVNGRGIPDADLLQEGRELATTLLRRGAAFAWAALHEQHRRLPEMCMAAFVSATPTLYDPNVFTGNVTFCRLHPGKPPYTDPARTPAELVLPLTTNDCTVPMGCTPDLP</sequence>
<keyword evidence="2" id="KW-1185">Reference proteome</keyword>
<dbReference type="EMBL" id="BAAAHH010000038">
    <property type="protein sequence ID" value="GAA0965487.1"/>
    <property type="molecule type" value="Genomic_DNA"/>
</dbReference>
<dbReference type="Proteomes" id="UP001500665">
    <property type="component" value="Unassembled WGS sequence"/>
</dbReference>
<organism evidence="1 2">
    <name type="scientific">Actinocorallia libanotica</name>
    <dbReference type="NCBI Taxonomy" id="46162"/>
    <lineage>
        <taxon>Bacteria</taxon>
        <taxon>Bacillati</taxon>
        <taxon>Actinomycetota</taxon>
        <taxon>Actinomycetes</taxon>
        <taxon>Streptosporangiales</taxon>
        <taxon>Thermomonosporaceae</taxon>
        <taxon>Actinocorallia</taxon>
    </lineage>
</organism>
<comment type="caution">
    <text evidence="1">The sequence shown here is derived from an EMBL/GenBank/DDBJ whole genome shotgun (WGS) entry which is preliminary data.</text>
</comment>
<evidence type="ECO:0000313" key="1">
    <source>
        <dbReference type="EMBL" id="GAA0965487.1"/>
    </source>
</evidence>
<accession>A0ABP4CC47</accession>
<reference evidence="2" key="1">
    <citation type="journal article" date="2019" name="Int. J. Syst. Evol. Microbiol.">
        <title>The Global Catalogue of Microorganisms (GCM) 10K type strain sequencing project: providing services to taxonomists for standard genome sequencing and annotation.</title>
        <authorList>
            <consortium name="The Broad Institute Genomics Platform"/>
            <consortium name="The Broad Institute Genome Sequencing Center for Infectious Disease"/>
            <person name="Wu L."/>
            <person name="Ma J."/>
        </authorList>
    </citation>
    <scope>NUCLEOTIDE SEQUENCE [LARGE SCALE GENOMIC DNA]</scope>
    <source>
        <strain evidence="2">JCM 10696</strain>
    </source>
</reference>
<evidence type="ECO:0000313" key="2">
    <source>
        <dbReference type="Proteomes" id="UP001500665"/>
    </source>
</evidence>
<evidence type="ECO:0008006" key="3">
    <source>
        <dbReference type="Google" id="ProtNLM"/>
    </source>
</evidence>
<gene>
    <name evidence="1" type="ORF">GCM10009550_65790</name>
</gene>
<proteinExistence type="predicted"/>
<dbReference type="RefSeq" id="WP_344245511.1">
    <property type="nucleotide sequence ID" value="NZ_BAAAHH010000038.1"/>
</dbReference>
<name>A0ABP4CC47_9ACTN</name>
<protein>
    <recommendedName>
        <fullName evidence="3">Immunity protein 35 of polymorphic toxin system</fullName>
    </recommendedName>
</protein>